<comment type="caution">
    <text evidence="1">The sequence shown here is derived from an EMBL/GenBank/DDBJ whole genome shotgun (WGS) entry which is preliminary data.</text>
</comment>
<reference evidence="1" key="1">
    <citation type="submission" date="2019-11" db="EMBL/GenBank/DDBJ databases">
        <title>Bipolaris sorokiniana Genome sequencing.</title>
        <authorList>
            <person name="Wang H."/>
        </authorList>
    </citation>
    <scope>NUCLEOTIDE SEQUENCE</scope>
</reference>
<evidence type="ECO:0000313" key="1">
    <source>
        <dbReference type="EMBL" id="KAF5846625.1"/>
    </source>
</evidence>
<sequence length="200" mass="22986">MPRLKPKVGQARRNTFPTVVPIPRGHSTYGTCIAPINSIKADDHALSQSFTSHNDYFNYQPKTDIHDEPHLKRSHIPTPLQLQHDDNTPLSAGPSGYKYMPLSLRTPDLESFRYDHGIEFKKHFSIRETVLNAQWHQIFDEDALLSRTKRKSVQSLRKLKNIFRITSVPACRDTRCDETPSRPDAQIACYILKLSISYDN</sequence>
<dbReference type="AlphaFoldDB" id="A0A8H5ZC75"/>
<evidence type="ECO:0000313" key="2">
    <source>
        <dbReference type="Proteomes" id="UP000624244"/>
    </source>
</evidence>
<dbReference type="Proteomes" id="UP000624244">
    <property type="component" value="Unassembled WGS sequence"/>
</dbReference>
<protein>
    <submittedName>
        <fullName evidence="1">Uncharacterized protein</fullName>
    </submittedName>
</protein>
<organism evidence="1 2">
    <name type="scientific">Cochliobolus sativus</name>
    <name type="common">Common root rot and spot blotch fungus</name>
    <name type="synonym">Bipolaris sorokiniana</name>
    <dbReference type="NCBI Taxonomy" id="45130"/>
    <lineage>
        <taxon>Eukaryota</taxon>
        <taxon>Fungi</taxon>
        <taxon>Dikarya</taxon>
        <taxon>Ascomycota</taxon>
        <taxon>Pezizomycotina</taxon>
        <taxon>Dothideomycetes</taxon>
        <taxon>Pleosporomycetidae</taxon>
        <taxon>Pleosporales</taxon>
        <taxon>Pleosporineae</taxon>
        <taxon>Pleosporaceae</taxon>
        <taxon>Bipolaris</taxon>
    </lineage>
</organism>
<dbReference type="EMBL" id="WNKQ01000015">
    <property type="protein sequence ID" value="KAF5846625.1"/>
    <property type="molecule type" value="Genomic_DNA"/>
</dbReference>
<gene>
    <name evidence="1" type="ORF">GGP41_004639</name>
</gene>
<name>A0A8H5ZC75_COCSA</name>
<accession>A0A8H5ZC75</accession>
<proteinExistence type="predicted"/>